<evidence type="ECO:0000313" key="1">
    <source>
        <dbReference type="EMBL" id="GJM60849.1"/>
    </source>
</evidence>
<organism evidence="1 2">
    <name type="scientific">Persicobacter diffluens</name>
    <dbReference type="NCBI Taxonomy" id="981"/>
    <lineage>
        <taxon>Bacteria</taxon>
        <taxon>Pseudomonadati</taxon>
        <taxon>Bacteroidota</taxon>
        <taxon>Cytophagia</taxon>
        <taxon>Cytophagales</taxon>
        <taxon>Persicobacteraceae</taxon>
        <taxon>Persicobacter</taxon>
    </lineage>
</organism>
<evidence type="ECO:0000313" key="2">
    <source>
        <dbReference type="Proteomes" id="UP001310022"/>
    </source>
</evidence>
<evidence type="ECO:0008006" key="3">
    <source>
        <dbReference type="Google" id="ProtNLM"/>
    </source>
</evidence>
<comment type="caution">
    <text evidence="1">The sequence shown here is derived from an EMBL/GenBank/DDBJ whole genome shotgun (WGS) entry which is preliminary data.</text>
</comment>
<dbReference type="EMBL" id="BQKE01000001">
    <property type="protein sequence ID" value="GJM60849.1"/>
    <property type="molecule type" value="Genomic_DNA"/>
</dbReference>
<name>A0AAN5AJC9_9BACT</name>
<dbReference type="AlphaFoldDB" id="A0AAN5AJC9"/>
<sequence length="218" mass="24710">MKILYLIFLWVSLFGFNGASEKKKLANEGVAVSLEEQMLGNKIIPEEILDIVEEVMPQYPELWDTPIEFKFTSIKGMTMCAQPKASVLYRSTDKRGYVIKMSNNADPLNGMVVAEAPREVLVGLIAHELGHIMDYQHKSKLSMLRFGIGYVCSKNFMRKAEYAADSFAVSKGYAAHVTAIKNYVIGTECFPESYKDRLRNFYPSPEQIAVLEEEFLVK</sequence>
<protein>
    <recommendedName>
        <fullName evidence="3">Peptidase M48 domain-containing protein</fullName>
    </recommendedName>
</protein>
<dbReference type="Proteomes" id="UP001310022">
    <property type="component" value="Unassembled WGS sequence"/>
</dbReference>
<reference evidence="1 2" key="1">
    <citation type="submission" date="2021-12" db="EMBL/GenBank/DDBJ databases">
        <title>Genome sequencing of bacteria with rrn-lacking chromosome and rrn-plasmid.</title>
        <authorList>
            <person name="Anda M."/>
            <person name="Iwasaki W."/>
        </authorList>
    </citation>
    <scope>NUCLEOTIDE SEQUENCE [LARGE SCALE GENOMIC DNA]</scope>
    <source>
        <strain evidence="1 2">NBRC 15940</strain>
    </source>
</reference>
<proteinExistence type="predicted"/>
<dbReference type="RefSeq" id="WP_338236512.1">
    <property type="nucleotide sequence ID" value="NZ_BQKE01000001.1"/>
</dbReference>
<accession>A0AAN5AJC9</accession>
<keyword evidence="2" id="KW-1185">Reference proteome</keyword>
<gene>
    <name evidence="1" type="ORF">PEDI_14010</name>
</gene>